<dbReference type="PANTHER" id="PTHR43013">
    <property type="entry name" value="GLUTAMYL-TRNA REDUCTASE"/>
    <property type="match status" value="1"/>
</dbReference>
<feature type="active site" description="Nucleophile" evidence="8">
    <location>
        <position position="57"/>
    </location>
</feature>
<name>A0ABV2LV44_9FLAO</name>
<feature type="binding site" evidence="8">
    <location>
        <position position="112"/>
    </location>
    <ligand>
        <name>substrate</name>
    </ligand>
</feature>
<comment type="caution">
    <text evidence="13">The sequence shown here is derived from an EMBL/GenBank/DDBJ whole genome shotgun (WGS) entry which is preliminary data.</text>
</comment>
<evidence type="ECO:0000256" key="2">
    <source>
        <dbReference type="ARBA" id="ARBA00005916"/>
    </source>
</evidence>
<dbReference type="Pfam" id="PF01488">
    <property type="entry name" value="Shikimate_DH"/>
    <property type="match status" value="1"/>
</dbReference>
<dbReference type="InterPro" id="IPR015896">
    <property type="entry name" value="4pyrrol_synth_GluRdtase_dimer"/>
</dbReference>
<proteinExistence type="inferred from homology"/>
<dbReference type="InterPro" id="IPR006151">
    <property type="entry name" value="Shikm_DH/Glu-tRNA_Rdtase"/>
</dbReference>
<accession>A0ABV2LV44</accession>
<dbReference type="Proteomes" id="UP001549146">
    <property type="component" value="Unassembled WGS sequence"/>
</dbReference>
<dbReference type="HAMAP" id="MF_00087">
    <property type="entry name" value="Glu_tRNA_reductase"/>
    <property type="match status" value="1"/>
</dbReference>
<evidence type="ECO:0000313" key="14">
    <source>
        <dbReference type="Proteomes" id="UP001549146"/>
    </source>
</evidence>
<feature type="binding site" evidence="8">
    <location>
        <begin position="192"/>
        <end position="197"/>
    </location>
    <ligand>
        <name>NADP(+)</name>
        <dbReference type="ChEBI" id="CHEBI:58349"/>
    </ligand>
</feature>
<evidence type="ECO:0000256" key="3">
    <source>
        <dbReference type="ARBA" id="ARBA00012970"/>
    </source>
</evidence>
<dbReference type="InterPro" id="IPR000343">
    <property type="entry name" value="4pyrrol_synth_GluRdtase"/>
</dbReference>
<feature type="binding site" evidence="8">
    <location>
        <begin position="117"/>
        <end position="119"/>
    </location>
    <ligand>
        <name>substrate</name>
    </ligand>
</feature>
<comment type="domain">
    <text evidence="8">Possesses an unusual extended V-shaped dimeric structure with each monomer consisting of three distinct domains arranged along a curved 'spinal' alpha-helix. The N-terminal catalytic domain specifically recognizes the glutamate moiety of the substrate. The second domain is the NADPH-binding domain, and the third C-terminal domain is responsible for dimerization.</text>
</comment>
<gene>
    <name evidence="8" type="primary">hemA</name>
    <name evidence="13" type="ORF">ABID46_002019</name>
</gene>
<dbReference type="RefSeq" id="WP_354509647.1">
    <property type="nucleotide sequence ID" value="NZ_JBEPMO010000012.1"/>
</dbReference>
<dbReference type="SUPFAM" id="SSF51735">
    <property type="entry name" value="NAD(P)-binding Rossmann-fold domains"/>
    <property type="match status" value="1"/>
</dbReference>
<evidence type="ECO:0000259" key="10">
    <source>
        <dbReference type="Pfam" id="PF00745"/>
    </source>
</evidence>
<dbReference type="EMBL" id="JBEPMO010000012">
    <property type="protein sequence ID" value="MET3732430.1"/>
    <property type="molecule type" value="Genomic_DNA"/>
</dbReference>
<comment type="miscellaneous">
    <text evidence="8">During catalysis, the active site Cys acts as a nucleophile attacking the alpha-carbonyl group of tRNA-bound glutamate with the formation of a thioester intermediate between enzyme and glutamate, and the concomitant release of tRNA(Glu). The thioester intermediate is finally reduced by direct hydride transfer from NADPH, to form the product GSA.</text>
</comment>
<sequence>MKITIGNTKKFYVVGVSYEKADAEIRGKFTFFPDAVKDFTRDGIAMGMENFFVVSTCNRSEFYGYANSIEDIVNLYCQYTQGTPEEMQTVLTSYENEEAIQHLFEVSAGLKSQILGDFEIIGQIKTWFSRFKKHGSSSAFLERLINTAIQISKQVKNETEISNGAASVSYAAVHYIKATQKNVSEKKILLYGTGKIGRNTCTNLVKHTQNDHITLINRTREKAEVLSEKYDVLVKDFSELKNELTTTDILIVATGANQHTITEEMIPFDKEMTIIDLSVPENVAHTLGSRETVQLINVDGLSKMVDDTLDARKDGIPAAKEIIEHHKSEFAEWLSTREFVPIIQSFKERLEFLQMHELKNLQKKNPAINGTETAVAQKLVQNLTNQFASYLLENKENAEDTIQMMEEIFRLKAKS</sequence>
<dbReference type="InterPro" id="IPR036291">
    <property type="entry name" value="NAD(P)-bd_dom_sf"/>
</dbReference>
<keyword evidence="6 8" id="KW-0627">Porphyrin biosynthesis</keyword>
<dbReference type="SUPFAM" id="SSF69075">
    <property type="entry name" value="Glutamyl tRNA-reductase dimerization domain"/>
    <property type="match status" value="1"/>
</dbReference>
<dbReference type="NCBIfam" id="TIGR01035">
    <property type="entry name" value="hemA"/>
    <property type="match status" value="1"/>
</dbReference>
<comment type="catalytic activity">
    <reaction evidence="7 8 9">
        <text>(S)-4-amino-5-oxopentanoate + tRNA(Glu) + NADP(+) = L-glutamyl-tRNA(Glu) + NADPH + H(+)</text>
        <dbReference type="Rhea" id="RHEA:12344"/>
        <dbReference type="Rhea" id="RHEA-COMP:9663"/>
        <dbReference type="Rhea" id="RHEA-COMP:9680"/>
        <dbReference type="ChEBI" id="CHEBI:15378"/>
        <dbReference type="ChEBI" id="CHEBI:57501"/>
        <dbReference type="ChEBI" id="CHEBI:57783"/>
        <dbReference type="ChEBI" id="CHEBI:58349"/>
        <dbReference type="ChEBI" id="CHEBI:78442"/>
        <dbReference type="ChEBI" id="CHEBI:78520"/>
        <dbReference type="EC" id="1.2.1.70"/>
    </reaction>
</comment>
<keyword evidence="5 8" id="KW-0560">Oxidoreductase</keyword>
<evidence type="ECO:0000256" key="6">
    <source>
        <dbReference type="ARBA" id="ARBA00023244"/>
    </source>
</evidence>
<organism evidence="13 14">
    <name type="scientific">Moheibacter stercoris</name>
    <dbReference type="NCBI Taxonomy" id="1628251"/>
    <lineage>
        <taxon>Bacteria</taxon>
        <taxon>Pseudomonadati</taxon>
        <taxon>Bacteroidota</taxon>
        <taxon>Flavobacteriia</taxon>
        <taxon>Flavobacteriales</taxon>
        <taxon>Weeksellaceae</taxon>
        <taxon>Moheibacter</taxon>
    </lineage>
</organism>
<feature type="binding site" evidence="8">
    <location>
        <position position="123"/>
    </location>
    <ligand>
        <name>substrate</name>
    </ligand>
</feature>
<feature type="binding site" evidence="8">
    <location>
        <begin position="56"/>
        <end position="59"/>
    </location>
    <ligand>
        <name>substrate</name>
    </ligand>
</feature>
<protein>
    <recommendedName>
        <fullName evidence="3 8">Glutamyl-tRNA reductase</fullName>
        <shortName evidence="8">GluTR</shortName>
        <ecNumber evidence="3 8">1.2.1.70</ecNumber>
    </recommendedName>
</protein>
<dbReference type="PANTHER" id="PTHR43013:SF1">
    <property type="entry name" value="GLUTAMYL-TRNA REDUCTASE"/>
    <property type="match status" value="1"/>
</dbReference>
<comment type="pathway">
    <text evidence="1 8 9">Porphyrin-containing compound metabolism; protoporphyrin-IX biosynthesis; 5-aminolevulinate from L-glutamyl-tRNA(Glu): step 1/2.</text>
</comment>
<evidence type="ECO:0000259" key="12">
    <source>
        <dbReference type="Pfam" id="PF05201"/>
    </source>
</evidence>
<comment type="similarity">
    <text evidence="2 8 9">Belongs to the glutamyl-tRNA reductase family.</text>
</comment>
<dbReference type="InterPro" id="IPR015895">
    <property type="entry name" value="4pyrrol_synth_GluRdtase_N"/>
</dbReference>
<feature type="domain" description="Glutamyl-tRNA reductase N-terminal" evidence="12">
    <location>
        <begin position="14"/>
        <end position="159"/>
    </location>
</feature>
<feature type="site" description="Important for activity" evidence="8">
    <location>
        <position position="102"/>
    </location>
</feature>
<dbReference type="EC" id="1.2.1.70" evidence="3 8"/>
<dbReference type="Gene3D" id="3.30.460.30">
    <property type="entry name" value="Glutamyl-tRNA reductase, N-terminal domain"/>
    <property type="match status" value="1"/>
</dbReference>
<keyword evidence="14" id="KW-1185">Reference proteome</keyword>
<dbReference type="Gene3D" id="3.40.50.720">
    <property type="entry name" value="NAD(P)-binding Rossmann-like Domain"/>
    <property type="match status" value="1"/>
</dbReference>
<feature type="domain" description="Quinate/shikimate 5-dehydrogenase/glutamyl-tRNA reductase" evidence="11">
    <location>
        <begin position="180"/>
        <end position="303"/>
    </location>
</feature>
<dbReference type="InterPro" id="IPR036453">
    <property type="entry name" value="GluRdtase_dimer_dom_sf"/>
</dbReference>
<evidence type="ECO:0000256" key="5">
    <source>
        <dbReference type="ARBA" id="ARBA00023002"/>
    </source>
</evidence>
<evidence type="ECO:0000256" key="1">
    <source>
        <dbReference type="ARBA" id="ARBA00005059"/>
    </source>
</evidence>
<dbReference type="SUPFAM" id="SSF69742">
    <property type="entry name" value="Glutamyl tRNA-reductase catalytic, N-terminal domain"/>
    <property type="match status" value="1"/>
</dbReference>
<feature type="domain" description="Tetrapyrrole biosynthesis glutamyl-tRNA reductase dimerisation" evidence="10">
    <location>
        <begin position="319"/>
        <end position="411"/>
    </location>
</feature>
<evidence type="ECO:0000256" key="4">
    <source>
        <dbReference type="ARBA" id="ARBA00022857"/>
    </source>
</evidence>
<dbReference type="GO" id="GO:0008883">
    <property type="term" value="F:glutamyl-tRNA reductase activity"/>
    <property type="evidence" value="ECO:0007669"/>
    <property type="project" value="UniProtKB-EC"/>
</dbReference>
<comment type="function">
    <text evidence="8">Catalyzes the NADPH-dependent reduction of glutamyl-tRNA(Glu) to glutamate 1-semialdehyde (GSA).</text>
</comment>
<evidence type="ECO:0000256" key="9">
    <source>
        <dbReference type="RuleBase" id="RU000584"/>
    </source>
</evidence>
<evidence type="ECO:0000256" key="7">
    <source>
        <dbReference type="ARBA" id="ARBA00047464"/>
    </source>
</evidence>
<keyword evidence="4 8" id="KW-0521">NADP</keyword>
<evidence type="ECO:0000259" key="11">
    <source>
        <dbReference type="Pfam" id="PF01488"/>
    </source>
</evidence>
<evidence type="ECO:0000256" key="8">
    <source>
        <dbReference type="HAMAP-Rule" id="MF_00087"/>
    </source>
</evidence>
<reference evidence="13 14" key="1">
    <citation type="submission" date="2024-06" db="EMBL/GenBank/DDBJ databases">
        <title>Genomic Encyclopedia of Type Strains, Phase IV (KMG-IV): sequencing the most valuable type-strain genomes for metagenomic binning, comparative biology and taxonomic classification.</title>
        <authorList>
            <person name="Goeker M."/>
        </authorList>
    </citation>
    <scope>NUCLEOTIDE SEQUENCE [LARGE SCALE GENOMIC DNA]</scope>
    <source>
        <strain evidence="13 14">DSM 29388</strain>
    </source>
</reference>
<dbReference type="Pfam" id="PF05201">
    <property type="entry name" value="GlutR_N"/>
    <property type="match status" value="1"/>
</dbReference>
<evidence type="ECO:0000313" key="13">
    <source>
        <dbReference type="EMBL" id="MET3732430.1"/>
    </source>
</evidence>
<dbReference type="InterPro" id="IPR036343">
    <property type="entry name" value="GluRdtase_N_sf"/>
</dbReference>
<dbReference type="Pfam" id="PF00745">
    <property type="entry name" value="GlutR_dimer"/>
    <property type="match status" value="1"/>
</dbReference>
<dbReference type="PIRSF" id="PIRSF000445">
    <property type="entry name" value="4pyrrol_synth_GluRdtase"/>
    <property type="match status" value="1"/>
</dbReference>
<comment type="subunit">
    <text evidence="8">Homodimer.</text>
</comment>